<dbReference type="GO" id="GO:0008237">
    <property type="term" value="F:metallopeptidase activity"/>
    <property type="evidence" value="ECO:0007669"/>
    <property type="project" value="UniProtKB-KW"/>
</dbReference>
<evidence type="ECO:0000313" key="4">
    <source>
        <dbReference type="EMBL" id="KAA3465594.1"/>
    </source>
</evidence>
<dbReference type="SMART" id="SM00343">
    <property type="entry name" value="ZnF_C2HC"/>
    <property type="match status" value="1"/>
</dbReference>
<feature type="compositionally biased region" description="Basic residues" evidence="2">
    <location>
        <begin position="1"/>
        <end position="14"/>
    </location>
</feature>
<evidence type="ECO:0000313" key="5">
    <source>
        <dbReference type="Proteomes" id="UP000325315"/>
    </source>
</evidence>
<keyword evidence="5" id="KW-1185">Reference proteome</keyword>
<dbReference type="Pfam" id="PF03732">
    <property type="entry name" value="Retrotrans_gag"/>
    <property type="match status" value="1"/>
</dbReference>
<proteinExistence type="predicted"/>
<keyword evidence="4" id="KW-0645">Protease</keyword>
<dbReference type="AlphaFoldDB" id="A0A5B6V935"/>
<keyword evidence="4" id="KW-0482">Metalloprotease</keyword>
<dbReference type="Proteomes" id="UP000325315">
    <property type="component" value="Unassembled WGS sequence"/>
</dbReference>
<keyword evidence="1" id="KW-0862">Zinc</keyword>
<dbReference type="InterPro" id="IPR001878">
    <property type="entry name" value="Znf_CCHC"/>
</dbReference>
<dbReference type="GO" id="GO:0006508">
    <property type="term" value="P:proteolysis"/>
    <property type="evidence" value="ECO:0007669"/>
    <property type="project" value="UniProtKB-KW"/>
</dbReference>
<protein>
    <submittedName>
        <fullName evidence="4">ATP-dependent zinc metalloprotease FtsH</fullName>
    </submittedName>
</protein>
<keyword evidence="1" id="KW-0863">Zinc-finger</keyword>
<feature type="domain" description="CCHC-type" evidence="3">
    <location>
        <begin position="314"/>
        <end position="329"/>
    </location>
</feature>
<evidence type="ECO:0000256" key="1">
    <source>
        <dbReference type="PROSITE-ProRule" id="PRU00047"/>
    </source>
</evidence>
<dbReference type="GO" id="GO:0003676">
    <property type="term" value="F:nucleic acid binding"/>
    <property type="evidence" value="ECO:0007669"/>
    <property type="project" value="InterPro"/>
</dbReference>
<comment type="caution">
    <text evidence="4">The sequence shown here is derived from an EMBL/GenBank/DDBJ whole genome shotgun (WGS) entry which is preliminary data.</text>
</comment>
<evidence type="ECO:0000256" key="2">
    <source>
        <dbReference type="SAM" id="MobiDB-lite"/>
    </source>
</evidence>
<dbReference type="InterPro" id="IPR005162">
    <property type="entry name" value="Retrotrans_gag_dom"/>
</dbReference>
<evidence type="ECO:0000259" key="3">
    <source>
        <dbReference type="PROSITE" id="PS50158"/>
    </source>
</evidence>
<keyword evidence="1" id="KW-0479">Metal-binding</keyword>
<dbReference type="EMBL" id="SMMG02000007">
    <property type="protein sequence ID" value="KAA3465594.1"/>
    <property type="molecule type" value="Genomic_DNA"/>
</dbReference>
<feature type="region of interest" description="Disordered" evidence="2">
    <location>
        <begin position="245"/>
        <end position="285"/>
    </location>
</feature>
<feature type="region of interest" description="Disordered" evidence="2">
    <location>
        <begin position="1"/>
        <end position="48"/>
    </location>
</feature>
<sequence>MSSRGRGRRGRGRGRMTVSEPVGSGHGSENDAPPPAAGTEDQDQTGGDDAVSQAMLRVLERVVGANVGNGARKSVSERLRSNGAEVFRGVSGVAPNVAEYWLEAVERIMDDLNCTTEEKLKGAVSLLRDEAYRWWLTVRQGTPADRVDWGYFKARFEGKYVGAGYLDSQRKAFLNLVQGSKSVAEYEAEFRRLSQYAKGIVATDYERCVRFEDGLRDELRVLIAPQRERDFAILMEKARIAKEVKRTERQNRDKDRYWNKRSFRPSESSGDFQKRPRTENSVRAPVPVAENRSRPCVQCGRAHAGECWGNSKECFRCGSKAHLVRNCPQVMDRARTGGQGYVQPGRGGQ</sequence>
<dbReference type="GO" id="GO:0008270">
    <property type="term" value="F:zinc ion binding"/>
    <property type="evidence" value="ECO:0007669"/>
    <property type="project" value="UniProtKB-KW"/>
</dbReference>
<name>A0A5B6V935_9ROSI</name>
<dbReference type="OrthoDB" id="1936908at2759"/>
<reference evidence="5" key="1">
    <citation type="journal article" date="2019" name="Plant Biotechnol. J.">
        <title>Genome sequencing of the Australian wild diploid species Gossypium australe highlights disease resistance and delayed gland morphogenesis.</title>
        <authorList>
            <person name="Cai Y."/>
            <person name="Cai X."/>
            <person name="Wang Q."/>
            <person name="Wang P."/>
            <person name="Zhang Y."/>
            <person name="Cai C."/>
            <person name="Xu Y."/>
            <person name="Wang K."/>
            <person name="Zhou Z."/>
            <person name="Wang C."/>
            <person name="Geng S."/>
            <person name="Li B."/>
            <person name="Dong Q."/>
            <person name="Hou Y."/>
            <person name="Wang H."/>
            <person name="Ai P."/>
            <person name="Liu Z."/>
            <person name="Yi F."/>
            <person name="Sun M."/>
            <person name="An G."/>
            <person name="Cheng J."/>
            <person name="Zhang Y."/>
            <person name="Shi Q."/>
            <person name="Xie Y."/>
            <person name="Shi X."/>
            <person name="Chang Y."/>
            <person name="Huang F."/>
            <person name="Chen Y."/>
            <person name="Hong S."/>
            <person name="Mi L."/>
            <person name="Sun Q."/>
            <person name="Zhang L."/>
            <person name="Zhou B."/>
            <person name="Peng R."/>
            <person name="Zhang X."/>
            <person name="Liu F."/>
        </authorList>
    </citation>
    <scope>NUCLEOTIDE SEQUENCE [LARGE SCALE GENOMIC DNA]</scope>
    <source>
        <strain evidence="5">cv. PA1801</strain>
    </source>
</reference>
<organism evidence="4 5">
    <name type="scientific">Gossypium australe</name>
    <dbReference type="NCBI Taxonomy" id="47621"/>
    <lineage>
        <taxon>Eukaryota</taxon>
        <taxon>Viridiplantae</taxon>
        <taxon>Streptophyta</taxon>
        <taxon>Embryophyta</taxon>
        <taxon>Tracheophyta</taxon>
        <taxon>Spermatophyta</taxon>
        <taxon>Magnoliopsida</taxon>
        <taxon>eudicotyledons</taxon>
        <taxon>Gunneridae</taxon>
        <taxon>Pentapetalae</taxon>
        <taxon>rosids</taxon>
        <taxon>malvids</taxon>
        <taxon>Malvales</taxon>
        <taxon>Malvaceae</taxon>
        <taxon>Malvoideae</taxon>
        <taxon>Gossypium</taxon>
    </lineage>
</organism>
<gene>
    <name evidence="4" type="ORF">EPI10_000745</name>
</gene>
<feature type="compositionally biased region" description="Basic and acidic residues" evidence="2">
    <location>
        <begin position="245"/>
        <end position="258"/>
    </location>
</feature>
<dbReference type="PROSITE" id="PS50158">
    <property type="entry name" value="ZF_CCHC"/>
    <property type="match status" value="1"/>
</dbReference>
<keyword evidence="4" id="KW-0378">Hydrolase</keyword>
<dbReference type="PANTHER" id="PTHR34482">
    <property type="entry name" value="DNA DAMAGE-INDUCIBLE PROTEIN 1-LIKE"/>
    <property type="match status" value="1"/>
</dbReference>
<accession>A0A5B6V935</accession>
<dbReference type="PANTHER" id="PTHR34482:SF36">
    <property type="entry name" value="RETROTRANSPOSON GAG DOMAIN-CONTAINING PROTEIN"/>
    <property type="match status" value="1"/>
</dbReference>